<dbReference type="RefSeq" id="WP_011968051.1">
    <property type="nucleotide sequence ID" value="NZ_CP010086.2"/>
</dbReference>
<gene>
    <name evidence="7" type="ORF">DFH45_001329</name>
    <name evidence="6" type="ORF">IS491_01605</name>
    <name evidence="5" type="ORF">LF65_00767</name>
</gene>
<dbReference type="PROSITE" id="PS01117">
    <property type="entry name" value="HTH_MARR_1"/>
    <property type="match status" value="1"/>
</dbReference>
<dbReference type="KEGG" id="cbei:LF65_00767"/>
<feature type="domain" description="HTH marR-type" evidence="4">
    <location>
        <begin position="1"/>
        <end position="133"/>
    </location>
</feature>
<dbReference type="STRING" id="1520.LF65_00767"/>
<evidence type="ECO:0000313" key="5">
    <source>
        <dbReference type="EMBL" id="AJG97394.1"/>
    </source>
</evidence>
<evidence type="ECO:0000256" key="3">
    <source>
        <dbReference type="ARBA" id="ARBA00023163"/>
    </source>
</evidence>
<dbReference type="OrthoDB" id="795750at2"/>
<name>A0A0B5Q5C6_CLOBE</name>
<protein>
    <submittedName>
        <fullName evidence="5 7">MarR family transcriptional regulator</fullName>
    </submittedName>
</protein>
<proteinExistence type="predicted"/>
<organism evidence="5 8">
    <name type="scientific">Clostridium beijerinckii</name>
    <name type="common">Clostridium MP</name>
    <dbReference type="NCBI Taxonomy" id="1520"/>
    <lineage>
        <taxon>Bacteria</taxon>
        <taxon>Bacillati</taxon>
        <taxon>Bacillota</taxon>
        <taxon>Clostridia</taxon>
        <taxon>Eubacteriales</taxon>
        <taxon>Clostridiaceae</taxon>
        <taxon>Clostridium</taxon>
    </lineage>
</organism>
<keyword evidence="1" id="KW-0805">Transcription regulation</keyword>
<dbReference type="SMART" id="SM00347">
    <property type="entry name" value="HTH_MARR"/>
    <property type="match status" value="1"/>
</dbReference>
<dbReference type="PROSITE" id="PS50995">
    <property type="entry name" value="HTH_MARR_2"/>
    <property type="match status" value="1"/>
</dbReference>
<dbReference type="Proteomes" id="UP000031866">
    <property type="component" value="Chromosome"/>
</dbReference>
<dbReference type="PANTHER" id="PTHR42756:SF2">
    <property type="entry name" value="MARR FAMILY REGULATORY PROTEIN"/>
    <property type="match status" value="1"/>
</dbReference>
<dbReference type="AlphaFoldDB" id="A0A0B5Q5C6"/>
<dbReference type="GO" id="GO:0003677">
    <property type="term" value="F:DNA binding"/>
    <property type="evidence" value="ECO:0007669"/>
    <property type="project" value="UniProtKB-KW"/>
</dbReference>
<dbReference type="OMA" id="HPGIIQE"/>
<dbReference type="Proteomes" id="UP000631418">
    <property type="component" value="Unassembled WGS sequence"/>
</dbReference>
<dbReference type="Gene3D" id="1.10.10.10">
    <property type="entry name" value="Winged helix-like DNA-binding domain superfamily/Winged helix DNA-binding domain"/>
    <property type="match status" value="1"/>
</dbReference>
<dbReference type="EMBL" id="JABSXK010000001">
    <property type="protein sequence ID" value="NRV08366.1"/>
    <property type="molecule type" value="Genomic_DNA"/>
</dbReference>
<evidence type="ECO:0000256" key="2">
    <source>
        <dbReference type="ARBA" id="ARBA00023125"/>
    </source>
</evidence>
<evidence type="ECO:0000313" key="7">
    <source>
        <dbReference type="EMBL" id="NRV08366.1"/>
    </source>
</evidence>
<dbReference type="InterPro" id="IPR023187">
    <property type="entry name" value="Tscrpt_reg_MarR-type_CS"/>
</dbReference>
<dbReference type="GO" id="GO:0003700">
    <property type="term" value="F:DNA-binding transcription factor activity"/>
    <property type="evidence" value="ECO:0007669"/>
    <property type="project" value="InterPro"/>
</dbReference>
<evidence type="ECO:0000313" key="8">
    <source>
        <dbReference type="Proteomes" id="UP000031866"/>
    </source>
</evidence>
<dbReference type="Proteomes" id="UP000821656">
    <property type="component" value="Unassembled WGS sequence"/>
</dbReference>
<dbReference type="EMBL" id="JADOEF010000001">
    <property type="protein sequence ID" value="MBF7807430.1"/>
    <property type="molecule type" value="Genomic_DNA"/>
</dbReference>
<dbReference type="PANTHER" id="PTHR42756">
    <property type="entry name" value="TRANSCRIPTIONAL REGULATOR, MARR"/>
    <property type="match status" value="1"/>
</dbReference>
<dbReference type="Pfam" id="PF12802">
    <property type="entry name" value="MarR_2"/>
    <property type="match status" value="1"/>
</dbReference>
<sequence>MENISKLNAAIYRNAQSIINSKLIDLNIRSGQHDFLYVISKNEGISQKELSEFLYVGKSTTAKAVKNLVENDYVKRIQDENDKRIYRLYLTDAGKKVIPKIDATFLELVAIFSKSLSKKEEEQTVIILKRILHTISEEKHKINSDID</sequence>
<evidence type="ECO:0000259" key="4">
    <source>
        <dbReference type="PROSITE" id="PS50995"/>
    </source>
</evidence>
<evidence type="ECO:0000256" key="1">
    <source>
        <dbReference type="ARBA" id="ARBA00023015"/>
    </source>
</evidence>
<keyword evidence="3" id="KW-0804">Transcription</keyword>
<dbReference type="PRINTS" id="PR00598">
    <property type="entry name" value="HTHMARR"/>
</dbReference>
<keyword evidence="2 7" id="KW-0238">DNA-binding</keyword>
<dbReference type="SUPFAM" id="SSF46785">
    <property type="entry name" value="Winged helix' DNA-binding domain"/>
    <property type="match status" value="1"/>
</dbReference>
<dbReference type="InterPro" id="IPR036388">
    <property type="entry name" value="WH-like_DNA-bd_sf"/>
</dbReference>
<dbReference type="EMBL" id="CP010086">
    <property type="protein sequence ID" value="AJG97394.1"/>
    <property type="molecule type" value="Genomic_DNA"/>
</dbReference>
<dbReference type="InterPro" id="IPR036390">
    <property type="entry name" value="WH_DNA-bd_sf"/>
</dbReference>
<reference evidence="5" key="2">
    <citation type="submission" date="2016-02" db="EMBL/GenBank/DDBJ databases">
        <title>Genome sequence of Clostridium beijerinckii strain 59B.</title>
        <authorList>
            <person name="Little G.T."/>
            <person name="Minton N.P."/>
        </authorList>
    </citation>
    <scope>NUCLEOTIDE SEQUENCE</scope>
    <source>
        <strain evidence="5">NCIMB 14988</strain>
    </source>
</reference>
<evidence type="ECO:0000313" key="6">
    <source>
        <dbReference type="EMBL" id="MBF7807430.1"/>
    </source>
</evidence>
<reference evidence="8" key="1">
    <citation type="submission" date="2014-12" db="EMBL/GenBank/DDBJ databases">
        <title>Genome sequence of Clostridium beijerinckii strain 59B.</title>
        <authorList>
            <person name="Little G.T."/>
            <person name="Minton N.P."/>
        </authorList>
    </citation>
    <scope>NUCLEOTIDE SEQUENCE [LARGE SCALE GENOMIC DNA]</scope>
    <source>
        <strain evidence="8">59B</strain>
    </source>
</reference>
<reference evidence="6" key="4">
    <citation type="submission" date="2020-11" db="EMBL/GenBank/DDBJ databases">
        <authorList>
            <person name="Thieme N."/>
            <person name="Liebl W."/>
            <person name="Zverlov V."/>
        </authorList>
    </citation>
    <scope>NUCLEOTIDE SEQUENCE</scope>
    <source>
        <strain evidence="6">NT08</strain>
    </source>
</reference>
<reference evidence="7" key="3">
    <citation type="submission" date="2020-05" db="EMBL/GenBank/DDBJ databases">
        <title>Genomic insights into acetone-butanol-ethanol (ABE) fermentation by sequencing solventogenic clostridia strains.</title>
        <authorList>
            <person name="Brown S."/>
        </authorList>
    </citation>
    <scope>NUCLEOTIDE SEQUENCE</scope>
    <source>
        <strain evidence="7">DJ126</strain>
    </source>
</reference>
<dbReference type="InterPro" id="IPR000835">
    <property type="entry name" value="HTH_MarR-typ"/>
</dbReference>
<accession>A0A0B5Q5C6</accession>